<evidence type="ECO:0000313" key="11">
    <source>
        <dbReference type="Proteomes" id="UP000504640"/>
    </source>
</evidence>
<evidence type="ECO:0000256" key="2">
    <source>
        <dbReference type="ARBA" id="ARBA00006991"/>
    </source>
</evidence>
<reference evidence="12" key="1">
    <citation type="submission" date="2025-08" db="UniProtKB">
        <authorList>
            <consortium name="RefSeq"/>
        </authorList>
    </citation>
    <scope>IDENTIFICATION</scope>
    <source>
        <tissue evidence="12">Blood</tissue>
    </source>
</reference>
<dbReference type="GO" id="GO:0005634">
    <property type="term" value="C:nucleus"/>
    <property type="evidence" value="ECO:0007669"/>
    <property type="project" value="UniProtKB-SubCell"/>
</dbReference>
<name>A0A6J3FVC0_SAPAP</name>
<keyword evidence="7" id="KW-0539">Nucleus</keyword>
<dbReference type="InterPro" id="IPR050752">
    <property type="entry name" value="C2H2-ZF_domain"/>
</dbReference>
<dbReference type="PROSITE" id="PS50157">
    <property type="entry name" value="ZINC_FINGER_C2H2_2"/>
    <property type="match status" value="4"/>
</dbReference>
<dbReference type="SUPFAM" id="SSF109640">
    <property type="entry name" value="KRAB domain (Kruppel-associated box)"/>
    <property type="match status" value="1"/>
</dbReference>
<dbReference type="FunFam" id="3.30.160.60:FF:000362">
    <property type="entry name" value="Zinc finger protein 606"/>
    <property type="match status" value="1"/>
</dbReference>
<evidence type="ECO:0000256" key="6">
    <source>
        <dbReference type="ARBA" id="ARBA00022833"/>
    </source>
</evidence>
<dbReference type="CDD" id="cd07765">
    <property type="entry name" value="KRAB_A-box"/>
    <property type="match status" value="1"/>
</dbReference>
<dbReference type="Proteomes" id="UP000504640">
    <property type="component" value="Unplaced"/>
</dbReference>
<dbReference type="InterPro" id="IPR013087">
    <property type="entry name" value="Znf_C2H2_type"/>
</dbReference>
<evidence type="ECO:0000256" key="1">
    <source>
        <dbReference type="ARBA" id="ARBA00004123"/>
    </source>
</evidence>
<evidence type="ECO:0000256" key="7">
    <source>
        <dbReference type="ARBA" id="ARBA00023242"/>
    </source>
</evidence>
<dbReference type="Pfam" id="PF00096">
    <property type="entry name" value="zf-C2H2"/>
    <property type="match status" value="2"/>
</dbReference>
<dbReference type="GeneID" id="116533931"/>
<dbReference type="PROSITE" id="PS00028">
    <property type="entry name" value="ZINC_FINGER_C2H2_1"/>
    <property type="match status" value="3"/>
</dbReference>
<keyword evidence="5 8" id="KW-0863">Zinc-finger</keyword>
<evidence type="ECO:0000256" key="3">
    <source>
        <dbReference type="ARBA" id="ARBA00022723"/>
    </source>
</evidence>
<dbReference type="PANTHER" id="PTHR24384">
    <property type="entry name" value="FINGER PUTATIVE TRANSCRIPTION FACTOR FAMILY-RELATED"/>
    <property type="match status" value="1"/>
</dbReference>
<feature type="domain" description="C2H2-type" evidence="9">
    <location>
        <begin position="257"/>
        <end position="284"/>
    </location>
</feature>
<evidence type="ECO:0000313" key="12">
    <source>
        <dbReference type="RefSeq" id="XP_032109734.1"/>
    </source>
</evidence>
<protein>
    <submittedName>
        <fullName evidence="12">Zinc finger protein 141 isoform X4</fullName>
    </submittedName>
</protein>
<keyword evidence="11" id="KW-1185">Reference proteome</keyword>
<evidence type="ECO:0000259" key="10">
    <source>
        <dbReference type="PROSITE" id="PS50805"/>
    </source>
</evidence>
<dbReference type="InterPro" id="IPR036236">
    <property type="entry name" value="Znf_C2H2_sf"/>
</dbReference>
<evidence type="ECO:0000256" key="4">
    <source>
        <dbReference type="ARBA" id="ARBA00022737"/>
    </source>
</evidence>
<dbReference type="GO" id="GO:0000978">
    <property type="term" value="F:RNA polymerase II cis-regulatory region sequence-specific DNA binding"/>
    <property type="evidence" value="ECO:0007669"/>
    <property type="project" value="TreeGrafter"/>
</dbReference>
<gene>
    <name evidence="12" type="primary">LOC116533931</name>
</gene>
<accession>A0A6J3FVC0</accession>
<evidence type="ECO:0000256" key="5">
    <source>
        <dbReference type="ARBA" id="ARBA00022771"/>
    </source>
</evidence>
<feature type="domain" description="C2H2-type" evidence="9">
    <location>
        <begin position="229"/>
        <end position="256"/>
    </location>
</feature>
<dbReference type="FunFam" id="3.30.160.60:FF:002679">
    <property type="entry name" value="Zinc finger protein 726"/>
    <property type="match status" value="1"/>
</dbReference>
<evidence type="ECO:0000256" key="8">
    <source>
        <dbReference type="PROSITE-ProRule" id="PRU00042"/>
    </source>
</evidence>
<comment type="similarity">
    <text evidence="2">Belongs to the krueppel C2H2-type zinc-finger protein family.</text>
</comment>
<dbReference type="PANTHER" id="PTHR24384:SF102">
    <property type="entry name" value="ZINC FINGER PROTEIN 141"/>
    <property type="match status" value="1"/>
</dbReference>
<dbReference type="Pfam" id="PF01352">
    <property type="entry name" value="KRAB"/>
    <property type="match status" value="1"/>
</dbReference>
<sequence>MKLLTFRDVTIEFSPEEWKCLDPAQQNLYKDVMLENYRNLVSLGVAISNPSLVTCLEQRKEPFNVKIRKTVARPPAMCSPFTQDHWPVEGIEDSFHRLILRRYEKCGHENLQLRKGCKSLNECKVQKGGYNEFNECLSTTQSKIFQCKARVKVFGKFSNSNKCETRHTGEKPFKCKECGKSFQKFSQLTQHKGIHAGGKLYTCEDCGKAFKWSLIFNEHKRIHTGEKPFTCEECGSIFTTSSHFAKHKIIHTGEKPYKCEKCGKAFNHTSVCSKYKSNDIGEKP</sequence>
<evidence type="ECO:0000259" key="9">
    <source>
        <dbReference type="PROSITE" id="PS50157"/>
    </source>
</evidence>
<dbReference type="SMART" id="SM00349">
    <property type="entry name" value="KRAB"/>
    <property type="match status" value="1"/>
</dbReference>
<dbReference type="PROSITE" id="PS50805">
    <property type="entry name" value="KRAB"/>
    <property type="match status" value="1"/>
</dbReference>
<dbReference type="Gene3D" id="6.10.140.140">
    <property type="match status" value="1"/>
</dbReference>
<dbReference type="GO" id="GO:0008270">
    <property type="term" value="F:zinc ion binding"/>
    <property type="evidence" value="ECO:0007669"/>
    <property type="project" value="UniProtKB-KW"/>
</dbReference>
<dbReference type="Gene3D" id="3.30.160.60">
    <property type="entry name" value="Classic Zinc Finger"/>
    <property type="match status" value="4"/>
</dbReference>
<keyword evidence="6" id="KW-0862">Zinc</keyword>
<dbReference type="GO" id="GO:0000981">
    <property type="term" value="F:DNA-binding transcription factor activity, RNA polymerase II-specific"/>
    <property type="evidence" value="ECO:0007669"/>
    <property type="project" value="TreeGrafter"/>
</dbReference>
<proteinExistence type="inferred from homology"/>
<dbReference type="SUPFAM" id="SSF57667">
    <property type="entry name" value="beta-beta-alpha zinc fingers"/>
    <property type="match status" value="3"/>
</dbReference>
<keyword evidence="3" id="KW-0479">Metal-binding</keyword>
<dbReference type="FunFam" id="3.30.160.60:FF:000524">
    <property type="entry name" value="Zinc finger protein 155"/>
    <property type="match status" value="1"/>
</dbReference>
<dbReference type="FunFam" id="3.30.160.60:FF:000688">
    <property type="entry name" value="zinc finger protein 197 isoform X1"/>
    <property type="match status" value="1"/>
</dbReference>
<dbReference type="GO" id="GO:0000122">
    <property type="term" value="P:negative regulation of transcription by RNA polymerase II"/>
    <property type="evidence" value="ECO:0007669"/>
    <property type="project" value="UniProtKB-ARBA"/>
</dbReference>
<dbReference type="RefSeq" id="XP_032109734.1">
    <property type="nucleotide sequence ID" value="XM_032253843.1"/>
</dbReference>
<keyword evidence="4" id="KW-0677">Repeat</keyword>
<feature type="domain" description="KRAB" evidence="10">
    <location>
        <begin position="4"/>
        <end position="75"/>
    </location>
</feature>
<dbReference type="InterPro" id="IPR001909">
    <property type="entry name" value="KRAB"/>
</dbReference>
<comment type="subcellular location">
    <subcellularLocation>
        <location evidence="1">Nucleus</location>
    </subcellularLocation>
</comment>
<dbReference type="AlphaFoldDB" id="A0A6J3FVC0"/>
<dbReference type="InterPro" id="IPR036051">
    <property type="entry name" value="KRAB_dom_sf"/>
</dbReference>
<organism evidence="11 12">
    <name type="scientific">Sapajus apella</name>
    <name type="common">Brown-capped capuchin</name>
    <name type="synonym">Cebus apella</name>
    <dbReference type="NCBI Taxonomy" id="9515"/>
    <lineage>
        <taxon>Eukaryota</taxon>
        <taxon>Metazoa</taxon>
        <taxon>Chordata</taxon>
        <taxon>Craniata</taxon>
        <taxon>Vertebrata</taxon>
        <taxon>Euteleostomi</taxon>
        <taxon>Mammalia</taxon>
        <taxon>Eutheria</taxon>
        <taxon>Euarchontoglires</taxon>
        <taxon>Primates</taxon>
        <taxon>Haplorrhini</taxon>
        <taxon>Platyrrhini</taxon>
        <taxon>Cebidae</taxon>
        <taxon>Cebinae</taxon>
        <taxon>Sapajus</taxon>
    </lineage>
</organism>
<feature type="domain" description="C2H2-type" evidence="9">
    <location>
        <begin position="173"/>
        <end position="200"/>
    </location>
</feature>
<feature type="domain" description="C2H2-type" evidence="9">
    <location>
        <begin position="201"/>
        <end position="228"/>
    </location>
</feature>
<dbReference type="SMART" id="SM00355">
    <property type="entry name" value="ZnF_C2H2"/>
    <property type="match status" value="3"/>
</dbReference>